<proteinExistence type="inferred from homology"/>
<dbReference type="AlphaFoldDB" id="A0A7K3M1D7"/>
<comment type="caution">
    <text evidence="6">The sequence shown here is derived from an EMBL/GenBank/DDBJ whole genome shotgun (WGS) entry which is preliminary data.</text>
</comment>
<evidence type="ECO:0000256" key="2">
    <source>
        <dbReference type="ARBA" id="ARBA00022448"/>
    </source>
</evidence>
<gene>
    <name evidence="6" type="ORF">F7O44_08520</name>
</gene>
<accession>A0A7K3M1D7</accession>
<evidence type="ECO:0000313" key="7">
    <source>
        <dbReference type="Proteomes" id="UP000460435"/>
    </source>
</evidence>
<dbReference type="Gene3D" id="3.40.50.300">
    <property type="entry name" value="P-loop containing nucleotide triphosphate hydrolases"/>
    <property type="match status" value="1"/>
</dbReference>
<evidence type="ECO:0000256" key="1">
    <source>
        <dbReference type="ARBA" id="ARBA00005417"/>
    </source>
</evidence>
<dbReference type="PANTHER" id="PTHR43335:SF4">
    <property type="entry name" value="ABC TRANSPORTER, ATP-BINDING PROTEIN"/>
    <property type="match status" value="1"/>
</dbReference>
<dbReference type="Pfam" id="PF00005">
    <property type="entry name" value="ABC_tran"/>
    <property type="match status" value="1"/>
</dbReference>
<dbReference type="SUPFAM" id="SSF52540">
    <property type="entry name" value="P-loop containing nucleoside triphosphate hydrolases"/>
    <property type="match status" value="1"/>
</dbReference>
<evidence type="ECO:0000256" key="4">
    <source>
        <dbReference type="ARBA" id="ARBA00022840"/>
    </source>
</evidence>
<dbReference type="GO" id="GO:0016887">
    <property type="term" value="F:ATP hydrolysis activity"/>
    <property type="evidence" value="ECO:0007669"/>
    <property type="project" value="InterPro"/>
</dbReference>
<name>A0A7K3M1D7_9ACTN</name>
<dbReference type="InterPro" id="IPR003593">
    <property type="entry name" value="AAA+_ATPase"/>
</dbReference>
<keyword evidence="7" id="KW-1185">Reference proteome</keyword>
<dbReference type="SMART" id="SM00382">
    <property type="entry name" value="AAA"/>
    <property type="match status" value="1"/>
</dbReference>
<dbReference type="Proteomes" id="UP000460435">
    <property type="component" value="Unassembled WGS sequence"/>
</dbReference>
<keyword evidence="4 6" id="KW-0067">ATP-binding</keyword>
<sequence>MPEAIVTERLTKRHGALVAVNHLDMAVPTGQVTGFVGPNGAGKTTTIRMLLGLIRPTSGAAWVLGEPLTSAAAYLQRVGSLVDGPAFYPALSARKNLLVLARLAETVDRIEYVLDATGLRGRADDPVATYSMGMRQRLAIAAAMLPNPELLILDEPANGLDPAGIREIRKLLRALADQDITVFVSSHQLSELEQVSDRVVLLRTGELVYQGALTDLLAGQSAQTTARPEEAGDVGALAGIIERHGWTVRAEDNQVIISAPADAAGTLNRLAHQHGITLAELHTRPPTLEEIFFDLTEGEGGA</sequence>
<dbReference type="PANTHER" id="PTHR43335">
    <property type="entry name" value="ABC TRANSPORTER, ATP-BINDING PROTEIN"/>
    <property type="match status" value="1"/>
</dbReference>
<evidence type="ECO:0000259" key="5">
    <source>
        <dbReference type="PROSITE" id="PS50893"/>
    </source>
</evidence>
<dbReference type="EMBL" id="WLZY01000002">
    <property type="protein sequence ID" value="NDL57111.1"/>
    <property type="molecule type" value="Genomic_DNA"/>
</dbReference>
<evidence type="ECO:0000313" key="6">
    <source>
        <dbReference type="EMBL" id="NDL57111.1"/>
    </source>
</evidence>
<dbReference type="InterPro" id="IPR027417">
    <property type="entry name" value="P-loop_NTPase"/>
</dbReference>
<organism evidence="6 7">
    <name type="scientific">Phytoactinopolyspora mesophila</name>
    <dbReference type="NCBI Taxonomy" id="2650750"/>
    <lineage>
        <taxon>Bacteria</taxon>
        <taxon>Bacillati</taxon>
        <taxon>Actinomycetota</taxon>
        <taxon>Actinomycetes</taxon>
        <taxon>Jiangellales</taxon>
        <taxon>Jiangellaceae</taxon>
        <taxon>Phytoactinopolyspora</taxon>
    </lineage>
</organism>
<comment type="similarity">
    <text evidence="1">Belongs to the ABC transporter superfamily.</text>
</comment>
<keyword evidence="3" id="KW-0547">Nucleotide-binding</keyword>
<feature type="domain" description="ABC transporter" evidence="5">
    <location>
        <begin position="5"/>
        <end position="229"/>
    </location>
</feature>
<dbReference type="CDD" id="cd03268">
    <property type="entry name" value="ABC_BcrA_bacitracin_resist"/>
    <property type="match status" value="1"/>
</dbReference>
<dbReference type="RefSeq" id="WP_162449787.1">
    <property type="nucleotide sequence ID" value="NZ_WLZY01000002.1"/>
</dbReference>
<keyword evidence="2" id="KW-0813">Transport</keyword>
<reference evidence="6 7" key="1">
    <citation type="submission" date="2019-11" db="EMBL/GenBank/DDBJ databases">
        <authorList>
            <person name="Li X.-J."/>
            <person name="Feng X.-M."/>
        </authorList>
    </citation>
    <scope>NUCLEOTIDE SEQUENCE [LARGE SCALE GENOMIC DNA]</scope>
    <source>
        <strain evidence="6 7">XMNu-373</strain>
    </source>
</reference>
<dbReference type="InterPro" id="IPR003439">
    <property type="entry name" value="ABC_transporter-like_ATP-bd"/>
</dbReference>
<dbReference type="GO" id="GO:0005524">
    <property type="term" value="F:ATP binding"/>
    <property type="evidence" value="ECO:0007669"/>
    <property type="project" value="UniProtKB-KW"/>
</dbReference>
<dbReference type="PROSITE" id="PS50893">
    <property type="entry name" value="ABC_TRANSPORTER_2"/>
    <property type="match status" value="1"/>
</dbReference>
<evidence type="ECO:0000256" key="3">
    <source>
        <dbReference type="ARBA" id="ARBA00022741"/>
    </source>
</evidence>
<protein>
    <submittedName>
        <fullName evidence="6">ATP-binding cassette domain-containing protein</fullName>
    </submittedName>
</protein>